<feature type="active site" description="Nucleophile" evidence="6">
    <location>
        <position position="647"/>
    </location>
</feature>
<dbReference type="SUPFAM" id="SSF141523">
    <property type="entry name" value="L,D-transpeptidase catalytic domain-like"/>
    <property type="match status" value="1"/>
</dbReference>
<keyword evidence="11" id="KW-1185">Reference proteome</keyword>
<dbReference type="AlphaFoldDB" id="A0A7X3MH98"/>
<evidence type="ECO:0000256" key="1">
    <source>
        <dbReference type="ARBA" id="ARBA00004752"/>
    </source>
</evidence>
<proteinExistence type="predicted"/>
<feature type="compositionally biased region" description="Basic and acidic residues" evidence="7">
    <location>
        <begin position="1"/>
        <end position="21"/>
    </location>
</feature>
<feature type="domain" description="L,D-TPase catalytic" evidence="9">
    <location>
        <begin position="545"/>
        <end position="671"/>
    </location>
</feature>
<dbReference type="EMBL" id="WUQX01000001">
    <property type="protein sequence ID" value="MXP76410.1"/>
    <property type="molecule type" value="Genomic_DNA"/>
</dbReference>
<feature type="compositionally biased region" description="Basic and acidic residues" evidence="7">
    <location>
        <begin position="132"/>
        <end position="150"/>
    </location>
</feature>
<dbReference type="SUPFAM" id="SSF143985">
    <property type="entry name" value="L,D-transpeptidase pre-catalytic domain-like"/>
    <property type="match status" value="1"/>
</dbReference>
<dbReference type="PROSITE" id="PS52029">
    <property type="entry name" value="LD_TPASE"/>
    <property type="match status" value="1"/>
</dbReference>
<dbReference type="InterPro" id="IPR038054">
    <property type="entry name" value="LD_TPept-like_central_sf"/>
</dbReference>
<evidence type="ECO:0000256" key="5">
    <source>
        <dbReference type="ARBA" id="ARBA00023316"/>
    </source>
</evidence>
<keyword evidence="8" id="KW-1133">Transmembrane helix</keyword>
<feature type="region of interest" description="Disordered" evidence="7">
    <location>
        <begin position="1"/>
        <end position="210"/>
    </location>
</feature>
<dbReference type="CDD" id="cd16913">
    <property type="entry name" value="YkuD_like"/>
    <property type="match status" value="1"/>
</dbReference>
<dbReference type="GO" id="GO:0016740">
    <property type="term" value="F:transferase activity"/>
    <property type="evidence" value="ECO:0007669"/>
    <property type="project" value="UniProtKB-KW"/>
</dbReference>
<organism evidence="10 11">
    <name type="scientific">Sporofaciens musculi</name>
    <dbReference type="NCBI Taxonomy" id="2681861"/>
    <lineage>
        <taxon>Bacteria</taxon>
        <taxon>Bacillati</taxon>
        <taxon>Bacillota</taxon>
        <taxon>Clostridia</taxon>
        <taxon>Lachnospirales</taxon>
        <taxon>Lachnospiraceae</taxon>
        <taxon>Sporofaciens</taxon>
    </lineage>
</organism>
<dbReference type="InterPro" id="IPR050979">
    <property type="entry name" value="LD-transpeptidase"/>
</dbReference>
<evidence type="ECO:0000313" key="11">
    <source>
        <dbReference type="Proteomes" id="UP000460412"/>
    </source>
</evidence>
<reference evidence="10 11" key="1">
    <citation type="submission" date="2019-12" db="EMBL/GenBank/DDBJ databases">
        <title>Sporaefaciens musculi gen. nov., sp. nov., a novel bacterium isolated from the caecum of an obese mouse.</title>
        <authorList>
            <person name="Rasmussen T.S."/>
            <person name="Streidl T."/>
            <person name="Hitch T.C.A."/>
            <person name="Wortmann E."/>
            <person name="Deptula P."/>
            <person name="Hansen M."/>
            <person name="Nielsen D.S."/>
            <person name="Clavel T."/>
            <person name="Vogensen F.K."/>
        </authorList>
    </citation>
    <scope>NUCLEOTIDE SEQUENCE [LARGE SCALE GENOMIC DNA]</scope>
    <source>
        <strain evidence="10 11">WCA-9-b2</strain>
    </source>
</reference>
<feature type="active site" description="Proton donor/acceptor" evidence="6">
    <location>
        <position position="626"/>
    </location>
</feature>
<evidence type="ECO:0000313" key="10">
    <source>
        <dbReference type="EMBL" id="MXP76410.1"/>
    </source>
</evidence>
<keyword evidence="2" id="KW-0808">Transferase</keyword>
<keyword evidence="5 6" id="KW-0961">Cell wall biogenesis/degradation</keyword>
<gene>
    <name evidence="10" type="ORF">GN277_13700</name>
</gene>
<evidence type="ECO:0000256" key="2">
    <source>
        <dbReference type="ARBA" id="ARBA00022679"/>
    </source>
</evidence>
<dbReference type="UniPathway" id="UPA00219"/>
<evidence type="ECO:0000256" key="4">
    <source>
        <dbReference type="ARBA" id="ARBA00022984"/>
    </source>
</evidence>
<accession>A0A7X3MH98</accession>
<feature type="compositionally biased region" description="Acidic residues" evidence="7">
    <location>
        <begin position="180"/>
        <end position="190"/>
    </location>
</feature>
<evidence type="ECO:0000259" key="9">
    <source>
        <dbReference type="PROSITE" id="PS52029"/>
    </source>
</evidence>
<evidence type="ECO:0000256" key="6">
    <source>
        <dbReference type="PROSITE-ProRule" id="PRU01373"/>
    </source>
</evidence>
<dbReference type="GO" id="GO:0071555">
    <property type="term" value="P:cell wall organization"/>
    <property type="evidence" value="ECO:0007669"/>
    <property type="project" value="UniProtKB-UniRule"/>
</dbReference>
<evidence type="ECO:0000256" key="3">
    <source>
        <dbReference type="ARBA" id="ARBA00022960"/>
    </source>
</evidence>
<evidence type="ECO:0000256" key="8">
    <source>
        <dbReference type="SAM" id="Phobius"/>
    </source>
</evidence>
<dbReference type="InterPro" id="IPR038063">
    <property type="entry name" value="Transpep_catalytic_dom"/>
</dbReference>
<dbReference type="GO" id="GO:0071972">
    <property type="term" value="F:peptidoglycan L,D-transpeptidase activity"/>
    <property type="evidence" value="ECO:0007669"/>
    <property type="project" value="TreeGrafter"/>
</dbReference>
<dbReference type="Proteomes" id="UP000460412">
    <property type="component" value="Unassembled WGS sequence"/>
</dbReference>
<evidence type="ECO:0000256" key="7">
    <source>
        <dbReference type="SAM" id="MobiDB-lite"/>
    </source>
</evidence>
<comment type="caution">
    <text evidence="10">The sequence shown here is derived from an EMBL/GenBank/DDBJ whole genome shotgun (WGS) entry which is preliminary data.</text>
</comment>
<feature type="compositionally biased region" description="Basic and acidic residues" evidence="7">
    <location>
        <begin position="157"/>
        <end position="179"/>
    </location>
</feature>
<dbReference type="GO" id="GO:0018104">
    <property type="term" value="P:peptidoglycan-protein cross-linking"/>
    <property type="evidence" value="ECO:0007669"/>
    <property type="project" value="TreeGrafter"/>
</dbReference>
<dbReference type="RefSeq" id="WP_159751548.1">
    <property type="nucleotide sequence ID" value="NZ_CATIFW010000174.1"/>
</dbReference>
<keyword evidence="8" id="KW-0812">Transmembrane</keyword>
<comment type="pathway">
    <text evidence="1 6">Cell wall biogenesis; peptidoglycan biosynthesis.</text>
</comment>
<dbReference type="Gene3D" id="2.40.440.10">
    <property type="entry name" value="L,D-transpeptidase catalytic domain-like"/>
    <property type="match status" value="1"/>
</dbReference>
<name>A0A7X3MH98_9FIRM</name>
<feature type="compositionally biased region" description="Basic and acidic residues" evidence="7">
    <location>
        <begin position="80"/>
        <end position="115"/>
    </location>
</feature>
<dbReference type="PANTHER" id="PTHR30582:SF33">
    <property type="entry name" value="EXPORTED PROTEIN"/>
    <property type="match status" value="1"/>
</dbReference>
<sequence length="672" mass="75017">MSSRDKRPEDIIEESIKRSFEDLNQSKSRKETDGSYDIPRKKSSGKKTPQRNGQPRRDNQAQRENSSREEKSPRKASRQSGEKEASSKGGSKERRSEDASAKALSRREAREENRPPKRKARKKNSNPSSVSSDRDVSGMRRQEAREDVSDKRRKKKAYSEDKLRDRESEKLDETERVNDMDDFDDFDDRDEDKMSRRGRRKKKDKNKSKKAKKAALIAVGSVAGVLLAVYIGFAMYFNSHFMFFTEINGTDCSMKSVDQVEDEMKKKVGDYTLTLKESGGGTETIVGSDISIQYVPGGKLDEIVKEQNGFLWPKSLWDHPKIETEIGVQYDEAALGASIAALGCMNPEAQTPSVDAHPEFQEGQFVVVPEVVGTQINSEVFNAKVAEAINGFQPTLDLSETGCYALPRFVSDSPEVTAAAAAMNSYLGANITYDFNPNTEVVDSSVISQWVRVDGEMNVTFDEEAVRGYIQTLADKYNTKGVPRPFTTASGNVVTVEGGGFGWRIDQEAEFGALLANIQNAETVTREPNYSSRGISHGGTDVGSTYAEVDLTNQRMYFIKDGQVVLQSDCVTGNPNKGHATPQGYYSLAWKQKNRTLRGEKQPDGTYEYETPVAFWMPFNGGIGFHDATWQSSFGGRRYQTHGSHGCVNLPYSIAQQLYDLMYDGVPVICHY</sequence>
<protein>
    <submittedName>
        <fullName evidence="10">L,D-transpeptidase family protein</fullName>
    </submittedName>
</protein>
<dbReference type="InterPro" id="IPR005490">
    <property type="entry name" value="LD_TPept_cat_dom"/>
</dbReference>
<keyword evidence="8" id="KW-0472">Membrane</keyword>
<dbReference type="InterPro" id="IPR022029">
    <property type="entry name" value="YoaR-like_PG-bd"/>
</dbReference>
<feature type="compositionally biased region" description="Basic and acidic residues" evidence="7">
    <location>
        <begin position="55"/>
        <end position="73"/>
    </location>
</feature>
<dbReference type="GO" id="GO:0005576">
    <property type="term" value="C:extracellular region"/>
    <property type="evidence" value="ECO:0007669"/>
    <property type="project" value="TreeGrafter"/>
</dbReference>
<dbReference type="PANTHER" id="PTHR30582">
    <property type="entry name" value="L,D-TRANSPEPTIDASE"/>
    <property type="match status" value="1"/>
</dbReference>
<dbReference type="Gene3D" id="3.10.20.800">
    <property type="match status" value="1"/>
</dbReference>
<feature type="transmembrane region" description="Helical" evidence="8">
    <location>
        <begin position="214"/>
        <end position="237"/>
    </location>
</feature>
<keyword evidence="3 6" id="KW-0133">Cell shape</keyword>
<dbReference type="GO" id="GO:0008360">
    <property type="term" value="P:regulation of cell shape"/>
    <property type="evidence" value="ECO:0007669"/>
    <property type="project" value="UniProtKB-UniRule"/>
</dbReference>
<feature type="compositionally biased region" description="Basic residues" evidence="7">
    <location>
        <begin position="196"/>
        <end position="210"/>
    </location>
</feature>
<dbReference type="Pfam" id="PF12229">
    <property type="entry name" value="PG_binding_4"/>
    <property type="match status" value="2"/>
</dbReference>
<dbReference type="Pfam" id="PF03734">
    <property type="entry name" value="YkuD"/>
    <property type="match status" value="1"/>
</dbReference>
<keyword evidence="4 6" id="KW-0573">Peptidoglycan synthesis</keyword>